<evidence type="ECO:0000256" key="1">
    <source>
        <dbReference type="SAM" id="Phobius"/>
    </source>
</evidence>
<dbReference type="AlphaFoldDB" id="A0A922IAQ1"/>
<proteinExistence type="predicted"/>
<accession>A0A922IAQ1</accession>
<gene>
    <name evidence="2" type="ORF">DERF_002008</name>
</gene>
<name>A0A922IAQ1_DERFA</name>
<dbReference type="Proteomes" id="UP000790347">
    <property type="component" value="Unassembled WGS sequence"/>
</dbReference>
<feature type="transmembrane region" description="Helical" evidence="1">
    <location>
        <begin position="52"/>
        <end position="71"/>
    </location>
</feature>
<keyword evidence="1" id="KW-0812">Transmembrane</keyword>
<keyword evidence="1" id="KW-0472">Membrane</keyword>
<protein>
    <submittedName>
        <fullName evidence="2">Uncharacterized protein</fullName>
    </submittedName>
</protein>
<reference evidence="2" key="1">
    <citation type="submission" date="2013-05" db="EMBL/GenBank/DDBJ databases">
        <authorList>
            <person name="Yim A.K.Y."/>
            <person name="Chan T.F."/>
            <person name="Ji K.M."/>
            <person name="Liu X.Y."/>
            <person name="Zhou J.W."/>
            <person name="Li R.Q."/>
            <person name="Yang K.Y."/>
            <person name="Li J."/>
            <person name="Li M."/>
            <person name="Law P.T.W."/>
            <person name="Wu Y.L."/>
            <person name="Cai Z.L."/>
            <person name="Qin H."/>
            <person name="Bao Y."/>
            <person name="Leung R.K.K."/>
            <person name="Ng P.K.S."/>
            <person name="Zou J."/>
            <person name="Zhong X.J."/>
            <person name="Ran P.X."/>
            <person name="Zhong N.S."/>
            <person name="Liu Z.G."/>
            <person name="Tsui S.K.W."/>
        </authorList>
    </citation>
    <scope>NUCLEOTIDE SEQUENCE</scope>
    <source>
        <strain evidence="2">Derf</strain>
        <tissue evidence="2">Whole organism</tissue>
    </source>
</reference>
<dbReference type="EMBL" id="ASGP02000001">
    <property type="protein sequence ID" value="KAH9528034.1"/>
    <property type="molecule type" value="Genomic_DNA"/>
</dbReference>
<organism evidence="2 3">
    <name type="scientific">Dermatophagoides farinae</name>
    <name type="common">American house dust mite</name>
    <dbReference type="NCBI Taxonomy" id="6954"/>
    <lineage>
        <taxon>Eukaryota</taxon>
        <taxon>Metazoa</taxon>
        <taxon>Ecdysozoa</taxon>
        <taxon>Arthropoda</taxon>
        <taxon>Chelicerata</taxon>
        <taxon>Arachnida</taxon>
        <taxon>Acari</taxon>
        <taxon>Acariformes</taxon>
        <taxon>Sarcoptiformes</taxon>
        <taxon>Astigmata</taxon>
        <taxon>Psoroptidia</taxon>
        <taxon>Analgoidea</taxon>
        <taxon>Pyroglyphidae</taxon>
        <taxon>Dermatophagoidinae</taxon>
        <taxon>Dermatophagoides</taxon>
    </lineage>
</organism>
<keyword evidence="1" id="KW-1133">Transmembrane helix</keyword>
<keyword evidence="3" id="KW-1185">Reference proteome</keyword>
<comment type="caution">
    <text evidence="2">The sequence shown here is derived from an EMBL/GenBank/DDBJ whole genome shotgun (WGS) entry which is preliminary data.</text>
</comment>
<sequence length="84" mass="9997">MTTTTINLIKYKRQQSYGTKYTNAAGFESNFFLGFHDLNLKKKIYPANHHDWNVYFVITLFCLSMFDVSLIDDHFTLPYHHQMN</sequence>
<evidence type="ECO:0000313" key="2">
    <source>
        <dbReference type="EMBL" id="KAH9528034.1"/>
    </source>
</evidence>
<reference evidence="2" key="2">
    <citation type="journal article" date="2022" name="Res Sq">
        <title>Comparative Genomics Reveals Insights into the Divergent Evolution of Astigmatic Mites and Household Pest Adaptations.</title>
        <authorList>
            <person name="Xiong Q."/>
            <person name="Wan A.T.-Y."/>
            <person name="Liu X.-Y."/>
            <person name="Fung C.S.-H."/>
            <person name="Xiao X."/>
            <person name="Malainual N."/>
            <person name="Hou J."/>
            <person name="Wang L."/>
            <person name="Wang M."/>
            <person name="Yang K."/>
            <person name="Cui Y."/>
            <person name="Leung E."/>
            <person name="Nong W."/>
            <person name="Shin S.-K."/>
            <person name="Au S."/>
            <person name="Jeong K.Y."/>
            <person name="Chew F.T."/>
            <person name="Hui J."/>
            <person name="Leung T.F."/>
            <person name="Tungtrongchitr A."/>
            <person name="Zhong N."/>
            <person name="Liu Z."/>
            <person name="Tsui S."/>
        </authorList>
    </citation>
    <scope>NUCLEOTIDE SEQUENCE</scope>
    <source>
        <strain evidence="2">Derf</strain>
        <tissue evidence="2">Whole organism</tissue>
    </source>
</reference>
<evidence type="ECO:0000313" key="3">
    <source>
        <dbReference type="Proteomes" id="UP000790347"/>
    </source>
</evidence>